<dbReference type="Pfam" id="PF04131">
    <property type="entry name" value="NanE"/>
    <property type="match status" value="1"/>
</dbReference>
<evidence type="ECO:0000256" key="1">
    <source>
        <dbReference type="ARBA" id="ARBA00000056"/>
    </source>
</evidence>
<protein>
    <recommendedName>
        <fullName evidence="7">Putative N-acetylmannosamine-6-phosphate 2-epimerase</fullName>
        <ecNumber evidence="7">5.1.3.9</ecNumber>
    </recommendedName>
    <alternativeName>
        <fullName evidence="7">ManNAc-6-P epimerase</fullName>
    </alternativeName>
</protein>
<organism evidence="8 9">
    <name type="scientific">Paracholeplasma vituli</name>
    <dbReference type="NCBI Taxonomy" id="69473"/>
    <lineage>
        <taxon>Bacteria</taxon>
        <taxon>Bacillati</taxon>
        <taxon>Mycoplasmatota</taxon>
        <taxon>Mollicutes</taxon>
        <taxon>Acholeplasmatales</taxon>
        <taxon>Acholeplasmataceae</taxon>
        <taxon>Paracholeplasma</taxon>
    </lineage>
</organism>
<comment type="caution">
    <text evidence="8">The sequence shown here is derived from an EMBL/GenBank/DDBJ whole genome shotgun (WGS) entry which is preliminary data.</text>
</comment>
<comment type="catalytic activity">
    <reaction evidence="1 7">
        <text>an N-acyl-D-glucosamine 6-phosphate = an N-acyl-D-mannosamine 6-phosphate</text>
        <dbReference type="Rhea" id="RHEA:23932"/>
        <dbReference type="ChEBI" id="CHEBI:57599"/>
        <dbReference type="ChEBI" id="CHEBI:57666"/>
        <dbReference type="EC" id="5.1.3.9"/>
    </reaction>
</comment>
<dbReference type="PANTHER" id="PTHR36204:SF1">
    <property type="entry name" value="N-ACETYLMANNOSAMINE-6-PHOSPHATE 2-EPIMERASE-RELATED"/>
    <property type="match status" value="1"/>
</dbReference>
<dbReference type="EC" id="5.1.3.9" evidence="7"/>
<keyword evidence="5 7" id="KW-0413">Isomerase</keyword>
<evidence type="ECO:0000256" key="2">
    <source>
        <dbReference type="ARBA" id="ARBA00002147"/>
    </source>
</evidence>
<sequence>MMNVLEQIKGKLIVSCQALEHEPLHGSHIMRKMAKAAKEGGASAIRANSVSDIIEIKAETGLPVIGLIKRDYPKCDVYITPTVKEIDELISSGCEIIAMDATNRCHPDSVSLKEKVDRIHQANLLAMADISTYEEAMHAQALGFDMVSTTLSGYTPYSPQQEAPDFDLVGKLVKDLSIPVIAEGRIFSVEDIKTVKAHNPFAIVVGSAITRPQVITKRFVDAYLE</sequence>
<dbReference type="Proteomes" id="UP001209076">
    <property type="component" value="Unassembled WGS sequence"/>
</dbReference>
<dbReference type="Gene3D" id="3.20.20.70">
    <property type="entry name" value="Aldolase class I"/>
    <property type="match status" value="1"/>
</dbReference>
<proteinExistence type="inferred from homology"/>
<keyword evidence="6 7" id="KW-0119">Carbohydrate metabolism</keyword>
<comment type="pathway">
    <text evidence="3 7">Amino-sugar metabolism; N-acetylneuraminate degradation; D-fructose 6-phosphate from N-acetylneuraminate: step 3/5.</text>
</comment>
<dbReference type="EMBL" id="JAOEGN010000002">
    <property type="protein sequence ID" value="MCU0104286.1"/>
    <property type="molecule type" value="Genomic_DNA"/>
</dbReference>
<evidence type="ECO:0000256" key="7">
    <source>
        <dbReference type="HAMAP-Rule" id="MF_01235"/>
    </source>
</evidence>
<name>A0ABT2PTL8_9MOLU</name>
<comment type="function">
    <text evidence="2 7">Converts N-acetylmannosamine-6-phosphate (ManNAc-6-P) to N-acetylglucosamine-6-phosphate (GlcNAc-6-P).</text>
</comment>
<dbReference type="PANTHER" id="PTHR36204">
    <property type="entry name" value="N-ACETYLMANNOSAMINE-6-PHOSPHATE 2-EPIMERASE-RELATED"/>
    <property type="match status" value="1"/>
</dbReference>
<dbReference type="InterPro" id="IPR007260">
    <property type="entry name" value="NanE"/>
</dbReference>
<gene>
    <name evidence="7" type="primary">nanE</name>
    <name evidence="8" type="ORF">N7603_01295</name>
</gene>
<dbReference type="SUPFAM" id="SSF51366">
    <property type="entry name" value="Ribulose-phoshate binding barrel"/>
    <property type="match status" value="1"/>
</dbReference>
<dbReference type="CDD" id="cd04729">
    <property type="entry name" value="NanE"/>
    <property type="match status" value="1"/>
</dbReference>
<evidence type="ECO:0000313" key="9">
    <source>
        <dbReference type="Proteomes" id="UP001209076"/>
    </source>
</evidence>
<evidence type="ECO:0000256" key="4">
    <source>
        <dbReference type="ARBA" id="ARBA00007439"/>
    </source>
</evidence>
<evidence type="ECO:0000313" key="8">
    <source>
        <dbReference type="EMBL" id="MCU0104286.1"/>
    </source>
</evidence>
<keyword evidence="9" id="KW-1185">Reference proteome</keyword>
<evidence type="ECO:0000256" key="5">
    <source>
        <dbReference type="ARBA" id="ARBA00023235"/>
    </source>
</evidence>
<evidence type="ECO:0000256" key="3">
    <source>
        <dbReference type="ARBA" id="ARBA00005081"/>
    </source>
</evidence>
<dbReference type="InterPro" id="IPR011060">
    <property type="entry name" value="RibuloseP-bd_barrel"/>
</dbReference>
<accession>A0ABT2PTL8</accession>
<comment type="similarity">
    <text evidence="4 7">Belongs to the NanE family.</text>
</comment>
<dbReference type="NCBIfam" id="NF002231">
    <property type="entry name" value="PRK01130.1"/>
    <property type="match status" value="1"/>
</dbReference>
<reference evidence="9" key="1">
    <citation type="submission" date="2023-07" db="EMBL/GenBank/DDBJ databases">
        <title>Novel Mycoplasma species identified in domestic and wild animals.</title>
        <authorList>
            <person name="Volokhov D.V."/>
            <person name="Furtak V.A."/>
            <person name="Zagorodnyaya T.A."/>
        </authorList>
    </citation>
    <scope>NUCLEOTIDE SEQUENCE [LARGE SCALE GENOMIC DNA]</scope>
    <source>
        <strain evidence="9">92-19</strain>
    </source>
</reference>
<dbReference type="HAMAP" id="MF_01235">
    <property type="entry name" value="ManNAc6P_epimer"/>
    <property type="match status" value="1"/>
</dbReference>
<evidence type="ECO:0000256" key="6">
    <source>
        <dbReference type="ARBA" id="ARBA00023277"/>
    </source>
</evidence>
<dbReference type="InterPro" id="IPR013785">
    <property type="entry name" value="Aldolase_TIM"/>
</dbReference>